<dbReference type="SMART" id="SM00382">
    <property type="entry name" value="AAA"/>
    <property type="match status" value="1"/>
</dbReference>
<feature type="non-terminal residue" evidence="23">
    <location>
        <position position="1"/>
    </location>
</feature>
<feature type="compositionally biased region" description="Polar residues" evidence="21">
    <location>
        <begin position="1260"/>
        <end position="1270"/>
    </location>
</feature>
<dbReference type="PROSITE" id="PS00445">
    <property type="entry name" value="FGGY_KINASES_2"/>
    <property type="match status" value="1"/>
</dbReference>
<feature type="compositionally biased region" description="Acidic residues" evidence="21">
    <location>
        <begin position="1460"/>
        <end position="1479"/>
    </location>
</feature>
<dbReference type="NCBIfam" id="TIGR01311">
    <property type="entry name" value="glycerol_kin"/>
    <property type="match status" value="1"/>
</dbReference>
<evidence type="ECO:0000313" key="23">
    <source>
        <dbReference type="EMBL" id="EST08892.1"/>
    </source>
</evidence>
<dbReference type="GO" id="GO:0097361">
    <property type="term" value="C:cytosolic [4Fe-4S] assembly targeting complex"/>
    <property type="evidence" value="ECO:0007669"/>
    <property type="project" value="InterPro"/>
</dbReference>
<dbReference type="FunFam" id="3.30.420.40:FF:000086">
    <property type="entry name" value="Glycerol kinase"/>
    <property type="match status" value="1"/>
</dbReference>
<keyword evidence="16" id="KW-0103">Bromodomain</keyword>
<dbReference type="eggNOG" id="KOG2517">
    <property type="taxonomic scope" value="Eukaryota"/>
</dbReference>
<keyword evidence="12 20" id="KW-0418">Kinase</keyword>
<feature type="repeat" description="WD" evidence="19">
    <location>
        <begin position="795"/>
        <end position="826"/>
    </location>
</feature>
<feature type="repeat" description="WD" evidence="19">
    <location>
        <begin position="750"/>
        <end position="781"/>
    </location>
</feature>
<dbReference type="Proteomes" id="UP000019377">
    <property type="component" value="Unassembled WGS sequence"/>
</dbReference>
<dbReference type="GeneID" id="27417455"/>
<dbReference type="Gene3D" id="3.30.420.40">
    <property type="match status" value="2"/>
</dbReference>
<sequence length="2890" mass="314129">LSSAFHTIIPRSLARSSAIGTLRSLWTNNIERSGYRATIARPPRHLKSFTSRSPKQDPFEMPDLVGSIDAGTTSVRFIVFDEFAKVHALHQMEFNQYYPHPGWHEQDAHEIIDCVYTCIDKALAKLEEGGKFKKTDVKVIGVTNQRETTVVWDKNTGKALTRAIAWPDARTTHTIRQLESKSPKGVDAVKEETGLPLSTYFASVKLRWMLDNIPEVRKAHDDKQMLFGTIDSWIVYNLTDKAVHITDASNASRTMFMDLRAQKWDQKLCDFFGIDMDILPEIKSSSEVYGKIAHGELKGVEIAGIVGDQMAALVGNKCFAPGEAKNTYGTGAFLLYNTGEKVVSSKNGLLSTIAYKAGPNAPVKYALEGSIAVAGSAVKWVRDSLGLIKEASEIGDLAGQVDNTGGVYFVTAFNGLFCPYWDDTAAGTVVGITAFTDKRHFCRATLESTCYQTKAILDAMSKDSGVALKALQVDGGLTNSDVAMQIQADILGINVERPEMRESTALGSALLAGSAVGLFGWDINRPETLSKVNTAGKQVFEPKIDEERRKKMLHGWERAIERAKASLHLLADLEGHSSRAWHLAWNPRMPVLASCSGDKDVRLHAYSFVSTTSADGPSTSKQPTFNLREVIPTGHQRTVRQVAWSPDGKILATASFDSTVGIWERIQDIDGTTEIDGDANGAGPLALSNGGAHVDEPEWDCVGTLEGHESECKSVAFSHTGGVLASCSRDKSVWIWEVQPDAEFECLSVLMEHSQDVKVVAWHPMDEVLASASYDDAIKLYIDDPSDDWFCYTSLTGHESTVWSLAFSPCGNYLASASDDLTVRIWRRLNADECETHGVKPEGKMAGRKGEKWIPVNVLKGHHDRTVYSVSWGIDTSTRPGNLGRLASGGGDGRICVYEVTASEDDSKQLFPDVQLVAKMERAHGSADVNCVSWAPASLNERVGATAKIEELMEDGETPKSRDGKGVSHESMSDMLASAGDDGSIKTSSGNQYDNTYPNPSSYPNLDASFFHQSGQFPQHPQQGSEPNQPSQFGHFDSYSTQPPFQHGNGAQSGFQGGHNQPTHYNQSNQSPSTQYGYPSAAHAGFGAPIINYGAGHNGNFGSHPPSFQGNPAFAQQPQQNLWTPQQGLTPSSFHSPYSAHAQSLSPQPFTQPYDGNPHHQDASAFAAQPGPVAHLQSHHQPADFASVSTPSLPPPDSTDSSPQKAGRRIVLKRTLKAQETSSGGLQAQAQLQIEPSTDNKMAVGRPTRNAATAATASIHNSFSDSSMNRASRAPRQIKQQPGSEEDYEEVSLAPQVEPIEDDSHDLNDDEAEEQEEEGDEYSEQEGQQLEPAPSLDRRQLRSTSQPAARSQKAKKSIVLVKKPLDRNQSAPPRNYGRNGASGSANRARSATPKPRNTASKVPTEPIRRSTRLSRDSQPPPSSQESTATSPPATPPLPPRSKARTFAMLNLDRQRHLDAEEQDDEDEDADGDADEDAEGEPIARVKPEPEPEYNEPEPVLSTSRSGRVRRQKVQNMAESEDSEEPDDEDEDEVGPRRSSRRLKGNALGGFVAADDEEEEDDEGEYGTPKRSTRTSGRLRRGPSAPSNRLAEMAAKKRAANGRGKPQKRKIVDDEFEVEGDETPEEEHISGAEDDPLDLHSDEPEGSQGKSYSLRQRKKVNYSLVPPPPSPPRDGFGRTIRNNRGRGGNGAYDLDPAEGAPPAGGSGIGLPMPFPGRGKKGKEGWDALPSSMSGKDYARIFGDPVDSSDDELQNNALRKPGAPAALGGGPAGGLLGAGGAGGAGGPPGGLTGSGGTDSFGRIKKSGDPLADVDPLGVDMNIDFDSVGGLDGHIQQLKEMVMLPLLYPEVFQRFKVTPPRGVLFHGPPGTGKTLVARALAASCSTEGQQVSFFMRKGADCLSKWVGEAERQLRLLFEEARASQPSIIFFDEIDGLAPVRSSKQDQIHASIVSTMLALMDGMDGRGQVVVIGATNRPDSVDPALRRPGRFDREFYFPLPSLEARKSIINIHTRKWEPPLDDDFKARLADVTKGYGGADLRALCTEAALNAIQRRYPQIYSTTDRLLLDPASIQVDAKDFMMSVNKIVPSSARASASAAAPLPERLAPLLGSAVKHAISVLDRILPPVSKRNPLEEALWEDDAFAPQGLISGLSAADKLGGDRGFGREMLLQSFEAQRVYRPRMLVHGDAGMGQGAVGAALLQHLEGYHVQSLDIGTLLGDSARTPEAAIIQLFVEAKRHKPSVLYIPGIVHWSRSVSDSVKTTFKALLDGLTDADPVMLLGIAEAPLDELDDEVHSWFNFLDDDIVEIARPDEASRLAYFQEIFDHVIRPPTEFPDALPRRKRVLEELPKAPPRPPRKLTQAELQQQADNDAKLLEHLKFRLGPVLAELRKKFKKFTRDVWDEYNLRELTHTFDWRKEKGKITVDLRYYKPGAMAARQAAEAAREEADMNRMLETEADIAAKRGITAAQFMGPPEGTISEVETEQNGEEANAAAGATNGINGDVEMTNGDAAANGAVLGSTANGIDARVDVEGFAAGPPPSSQVNGTSSTEAPPTKTFNVAMPEPAAEPSTAPALADTSITSAPDADTVNAPNGATTTDDLDYWIRSMPIWTTNLEKMQKRLYYNGYLSCSSFMGDIQKIVENAEEAAEVDQDRVFRAHQMRNLAIVLMDQYIDAGFREECDRMALRQLAREEEAKEATEKAKASAEEAAVRKAEGAKGERASARIAGKEPESGGLEGGKRARSVSGQQQEGEVAMVEDEEARKRARLDSPSTEAATVNATAAPVPESVPAALAHAAIPEPEPQPEQPAAHPPLTYNPSSYESLKAFLIASTSRYNIDQLSRLRAACFNAIWTHRSEWNRDPLVEKLLLITRKSEDAVLREFKKAFNARTIGM</sequence>
<dbReference type="Pfam" id="PF00400">
    <property type="entry name" value="WD40"/>
    <property type="match status" value="6"/>
</dbReference>
<dbReference type="PROSITE" id="PS50294">
    <property type="entry name" value="WD_REPEATS_REGION"/>
    <property type="match status" value="4"/>
</dbReference>
<dbReference type="GO" id="GO:0016226">
    <property type="term" value="P:iron-sulfur cluster assembly"/>
    <property type="evidence" value="ECO:0007669"/>
    <property type="project" value="InterPro"/>
</dbReference>
<dbReference type="FunFam" id="2.130.10.10:FF:000705">
    <property type="entry name" value="Probable cytosolic iron-sulfur protein assembly protein 1"/>
    <property type="match status" value="1"/>
</dbReference>
<dbReference type="GO" id="GO:0006072">
    <property type="term" value="P:glycerol-3-phosphate metabolic process"/>
    <property type="evidence" value="ECO:0007669"/>
    <property type="project" value="InterPro"/>
</dbReference>
<dbReference type="SUPFAM" id="SSF53067">
    <property type="entry name" value="Actin-like ATPase domain"/>
    <property type="match status" value="2"/>
</dbReference>
<evidence type="ECO:0000259" key="22">
    <source>
        <dbReference type="SMART" id="SM00382"/>
    </source>
</evidence>
<dbReference type="CDD" id="cd00200">
    <property type="entry name" value="WD40"/>
    <property type="match status" value="1"/>
</dbReference>
<dbReference type="OrthoDB" id="5421at2759"/>
<dbReference type="SMART" id="SM00320">
    <property type="entry name" value="WD40"/>
    <property type="match status" value="7"/>
</dbReference>
<feature type="region of interest" description="Disordered" evidence="21">
    <location>
        <begin position="1260"/>
        <end position="1712"/>
    </location>
</feature>
<accession>V5GSI8</accession>
<dbReference type="GO" id="GO:0019563">
    <property type="term" value="P:glycerol catabolic process"/>
    <property type="evidence" value="ECO:0007669"/>
    <property type="project" value="UniProtKB-UniPathway"/>
</dbReference>
<dbReference type="InterPro" id="IPR018484">
    <property type="entry name" value="FGGY_N"/>
</dbReference>
<feature type="repeat" description="WD" evidence="19">
    <location>
        <begin position="705"/>
        <end position="739"/>
    </location>
</feature>
<dbReference type="InterPro" id="IPR036322">
    <property type="entry name" value="WD40_repeat_dom_sf"/>
</dbReference>
<feature type="compositionally biased region" description="Basic residues" evidence="21">
    <location>
        <begin position="1595"/>
        <end position="1608"/>
    </location>
</feature>
<dbReference type="GO" id="GO:0042393">
    <property type="term" value="F:histone binding"/>
    <property type="evidence" value="ECO:0007669"/>
    <property type="project" value="UniProtKB-ARBA"/>
</dbReference>
<feature type="compositionally biased region" description="Polar residues" evidence="21">
    <location>
        <begin position="2539"/>
        <end position="2552"/>
    </location>
</feature>
<keyword evidence="8 19" id="KW-0853">WD repeat</keyword>
<feature type="compositionally biased region" description="Basic and acidic residues" evidence="21">
    <location>
        <begin position="1625"/>
        <end position="1642"/>
    </location>
</feature>
<keyword evidence="11" id="KW-0547">Nucleotide-binding</keyword>
<dbReference type="GO" id="GO:0005634">
    <property type="term" value="C:nucleus"/>
    <property type="evidence" value="ECO:0007669"/>
    <property type="project" value="UniProtKB-SubCell"/>
</dbReference>
<dbReference type="GO" id="GO:0000785">
    <property type="term" value="C:chromatin"/>
    <property type="evidence" value="ECO:0007669"/>
    <property type="project" value="UniProtKB-ARBA"/>
</dbReference>
<dbReference type="GO" id="GO:0006337">
    <property type="term" value="P:nucleosome disassembly"/>
    <property type="evidence" value="ECO:0007669"/>
    <property type="project" value="TreeGrafter"/>
</dbReference>
<dbReference type="InterPro" id="IPR015943">
    <property type="entry name" value="WD40/YVTN_repeat-like_dom_sf"/>
</dbReference>
<dbReference type="InterPro" id="IPR003959">
    <property type="entry name" value="ATPase_AAA_core"/>
</dbReference>
<feature type="compositionally biased region" description="Basic residues" evidence="21">
    <location>
        <begin position="1570"/>
        <end position="1580"/>
    </location>
</feature>
<feature type="compositionally biased region" description="Polar residues" evidence="21">
    <location>
        <begin position="985"/>
        <end position="1004"/>
    </location>
</feature>
<dbReference type="PROSITE" id="PS00678">
    <property type="entry name" value="WD_REPEATS_1"/>
    <property type="match status" value="1"/>
</dbReference>
<evidence type="ECO:0000256" key="15">
    <source>
        <dbReference type="ARBA" id="ARBA00022840"/>
    </source>
</evidence>
<dbReference type="CDD" id="cd19517">
    <property type="entry name" value="RecA-like_Yta7-like"/>
    <property type="match status" value="1"/>
</dbReference>
<feature type="compositionally biased region" description="Polar residues" evidence="21">
    <location>
        <begin position="1011"/>
        <end position="1077"/>
    </location>
</feature>
<dbReference type="Gene3D" id="2.130.10.10">
    <property type="entry name" value="YVTN repeat-like/Quinoprotein amine dehydrogenase"/>
    <property type="match status" value="1"/>
</dbReference>
<keyword evidence="7" id="KW-0158">Chromosome</keyword>
<reference evidence="24" key="1">
    <citation type="journal article" date="2013" name="Genome Announc.">
        <title>Draft genome sequence of Pseudozyma brasiliensis sp. nov. strain GHG001, a high producer of endo-1,4-xylanase isolated from an insect pest of sugarcane.</title>
        <authorList>
            <person name="Oliveira J.V.D.C."/>
            <person name="dos Santos R.A.C."/>
            <person name="Borges T.A."/>
            <person name="Riano-Pachon D.M."/>
            <person name="Goldman G.H."/>
        </authorList>
    </citation>
    <scope>NUCLEOTIDE SEQUENCE [LARGE SCALE GENOMIC DNA]</scope>
    <source>
        <strain evidence="24">GHG001</strain>
    </source>
</reference>
<keyword evidence="24" id="KW-1185">Reference proteome</keyword>
<feature type="compositionally biased region" description="Polar residues" evidence="21">
    <location>
        <begin position="1128"/>
        <end position="1151"/>
    </location>
</feature>
<evidence type="ECO:0000256" key="11">
    <source>
        <dbReference type="ARBA" id="ARBA00022741"/>
    </source>
</evidence>
<keyword evidence="15" id="KW-0067">ATP-binding</keyword>
<feature type="domain" description="AAA+ ATPase" evidence="22">
    <location>
        <begin position="1856"/>
        <end position="1997"/>
    </location>
</feature>
<dbReference type="eggNOG" id="KOG0732">
    <property type="taxonomic scope" value="Eukaryota"/>
</dbReference>
<evidence type="ECO:0000256" key="7">
    <source>
        <dbReference type="ARBA" id="ARBA00022454"/>
    </source>
</evidence>
<dbReference type="InterPro" id="IPR003593">
    <property type="entry name" value="AAA+_ATPase"/>
</dbReference>
<dbReference type="PROSITE" id="PS00674">
    <property type="entry name" value="AAA"/>
    <property type="match status" value="1"/>
</dbReference>
<dbReference type="PANTHER" id="PTHR23069">
    <property type="entry name" value="AAA DOMAIN-CONTAINING"/>
    <property type="match status" value="1"/>
</dbReference>
<keyword evidence="17" id="KW-0539">Nucleus</keyword>
<dbReference type="GO" id="GO:0005524">
    <property type="term" value="F:ATP binding"/>
    <property type="evidence" value="ECO:0007669"/>
    <property type="project" value="UniProtKB-KW"/>
</dbReference>
<dbReference type="FunFam" id="1.10.8.60:FF:000016">
    <property type="entry name" value="ATPase family AAA domain-containing protein 2B"/>
    <property type="match status" value="1"/>
</dbReference>
<feature type="compositionally biased region" description="Acidic residues" evidence="21">
    <location>
        <begin position="1518"/>
        <end position="1532"/>
    </location>
</feature>
<dbReference type="InterPro" id="IPR028608">
    <property type="entry name" value="CIAO1/Cia1"/>
</dbReference>
<dbReference type="NCBIfam" id="NF000756">
    <property type="entry name" value="PRK00047.1"/>
    <property type="match status" value="1"/>
</dbReference>
<evidence type="ECO:0000256" key="19">
    <source>
        <dbReference type="PROSITE-ProRule" id="PRU00221"/>
    </source>
</evidence>
<dbReference type="GO" id="GO:0016887">
    <property type="term" value="F:ATP hydrolysis activity"/>
    <property type="evidence" value="ECO:0007669"/>
    <property type="project" value="InterPro"/>
</dbReference>
<evidence type="ECO:0000256" key="14">
    <source>
        <dbReference type="ARBA" id="ARBA00022801"/>
    </source>
</evidence>
<dbReference type="CDD" id="cd07792">
    <property type="entry name" value="ASKHA_NBD_FGGY_GK1-3-like"/>
    <property type="match status" value="1"/>
</dbReference>
<evidence type="ECO:0000256" key="10">
    <source>
        <dbReference type="ARBA" id="ARBA00022737"/>
    </source>
</evidence>
<dbReference type="Pfam" id="PF02782">
    <property type="entry name" value="FGGY_C"/>
    <property type="match status" value="1"/>
</dbReference>
<feature type="repeat" description="WD" evidence="19">
    <location>
        <begin position="632"/>
        <end position="664"/>
    </location>
</feature>
<evidence type="ECO:0000256" key="18">
    <source>
        <dbReference type="ARBA" id="ARBA00043149"/>
    </source>
</evidence>
<feature type="compositionally biased region" description="Polar residues" evidence="21">
    <location>
        <begin position="1218"/>
        <end position="1240"/>
    </location>
</feature>
<evidence type="ECO:0000256" key="16">
    <source>
        <dbReference type="ARBA" id="ARBA00023117"/>
    </source>
</evidence>
<evidence type="ECO:0000256" key="17">
    <source>
        <dbReference type="ARBA" id="ARBA00023242"/>
    </source>
</evidence>
<comment type="similarity">
    <text evidence="5 20">Belongs to the FGGY kinase family.</text>
</comment>
<keyword evidence="13" id="KW-0319">Glycerol metabolism</keyword>
<evidence type="ECO:0000256" key="21">
    <source>
        <dbReference type="SAM" id="MobiDB-lite"/>
    </source>
</evidence>
<dbReference type="HAMAP" id="MF_03037">
    <property type="entry name" value="ciao1"/>
    <property type="match status" value="1"/>
</dbReference>
<dbReference type="Pfam" id="PF17862">
    <property type="entry name" value="AAA_lid_3"/>
    <property type="match status" value="1"/>
</dbReference>
<dbReference type="EMBL" id="KI545856">
    <property type="protein sequence ID" value="EST08892.1"/>
    <property type="molecule type" value="Genomic_DNA"/>
</dbReference>
<dbReference type="HOGENOM" id="CLU_000536_0_0_1"/>
<feature type="region of interest" description="Disordered" evidence="21">
    <location>
        <begin position="2343"/>
        <end position="2362"/>
    </location>
</feature>
<feature type="compositionally biased region" description="Low complexity" evidence="21">
    <location>
        <begin position="1116"/>
        <end position="1127"/>
    </location>
</feature>
<dbReference type="FunFam" id="3.30.420.40:FF:000085">
    <property type="entry name" value="Glycerol kinase 2"/>
    <property type="match status" value="1"/>
</dbReference>
<dbReference type="SUPFAM" id="SSF50978">
    <property type="entry name" value="WD40 repeat-like"/>
    <property type="match status" value="1"/>
</dbReference>
<dbReference type="eggNOG" id="KOG0645">
    <property type="taxonomic scope" value="Eukaryota"/>
</dbReference>
<dbReference type="Pfam" id="PF00370">
    <property type="entry name" value="FGGY_N"/>
    <property type="match status" value="1"/>
</dbReference>
<dbReference type="FunFam" id="3.40.50.300:FF:001218">
    <property type="entry name" value="AAA family ATPase, putative"/>
    <property type="match status" value="1"/>
</dbReference>
<protein>
    <recommendedName>
        <fullName evidence="6">glycerol kinase</fullName>
        <ecNumber evidence="6">2.7.1.30</ecNumber>
    </recommendedName>
    <alternativeName>
        <fullName evidence="18">ATP:glycerol 3-phosphotransferase</fullName>
    </alternativeName>
</protein>
<dbReference type="PANTHER" id="PTHR23069:SF0">
    <property type="entry name" value="TAT-BINDING HOMOLOG 7"/>
    <property type="match status" value="1"/>
</dbReference>
<comment type="similarity">
    <text evidence="4">Belongs to the AAA ATPase family.</text>
</comment>
<evidence type="ECO:0000256" key="12">
    <source>
        <dbReference type="ARBA" id="ARBA00022777"/>
    </source>
</evidence>
<evidence type="ECO:0000313" key="24">
    <source>
        <dbReference type="Proteomes" id="UP000019377"/>
    </source>
</evidence>
<evidence type="ECO:0000256" key="5">
    <source>
        <dbReference type="ARBA" id="ARBA00009156"/>
    </source>
</evidence>
<feature type="region of interest" description="Disordered" evidence="21">
    <location>
        <begin position="2531"/>
        <end position="2552"/>
    </location>
</feature>
<feature type="compositionally biased region" description="Acidic residues" evidence="21">
    <location>
        <begin position="1299"/>
        <end position="1324"/>
    </location>
</feature>
<dbReference type="SUPFAM" id="SSF52540">
    <property type="entry name" value="P-loop containing nucleoside triphosphate hydrolases"/>
    <property type="match status" value="2"/>
</dbReference>
<dbReference type="GO" id="GO:0006334">
    <property type="term" value="P:nucleosome assembly"/>
    <property type="evidence" value="ECO:0007669"/>
    <property type="project" value="TreeGrafter"/>
</dbReference>
<dbReference type="PROSITE" id="PS50082">
    <property type="entry name" value="WD_REPEATS_2"/>
    <property type="match status" value="4"/>
</dbReference>
<dbReference type="GO" id="GO:0140674">
    <property type="term" value="F:ATP-dependent histone chaperone activity"/>
    <property type="evidence" value="ECO:0007669"/>
    <property type="project" value="UniProtKB-ARBA"/>
</dbReference>
<feature type="compositionally biased region" description="Low complexity" evidence="21">
    <location>
        <begin position="1377"/>
        <end position="1391"/>
    </location>
</feature>
<dbReference type="InterPro" id="IPR019775">
    <property type="entry name" value="WD40_repeat_CS"/>
</dbReference>
<dbReference type="InterPro" id="IPR001680">
    <property type="entry name" value="WD40_rpt"/>
</dbReference>
<comment type="pathway">
    <text evidence="3">Polyol metabolism; glycerol degradation via glycerol kinase pathway; sn-glycerol 3-phosphate from glycerol: step 1/1.</text>
</comment>
<evidence type="ECO:0000256" key="9">
    <source>
        <dbReference type="ARBA" id="ARBA00022679"/>
    </source>
</evidence>
<dbReference type="SUPFAM" id="SSF47370">
    <property type="entry name" value="Bromodomain"/>
    <property type="match status" value="1"/>
</dbReference>
<dbReference type="InterPro" id="IPR043129">
    <property type="entry name" value="ATPase_NBD"/>
</dbReference>
<dbReference type="GO" id="GO:0045815">
    <property type="term" value="P:transcription initiation-coupled chromatin remodeling"/>
    <property type="evidence" value="ECO:0007669"/>
    <property type="project" value="TreeGrafter"/>
</dbReference>
<dbReference type="GO" id="GO:0004370">
    <property type="term" value="F:glycerol kinase activity"/>
    <property type="evidence" value="ECO:0007669"/>
    <property type="project" value="UniProtKB-EC"/>
</dbReference>
<dbReference type="InterPro" id="IPR042018">
    <property type="entry name" value="GK1-3_metazoan-type"/>
</dbReference>
<dbReference type="InterPro" id="IPR005999">
    <property type="entry name" value="Glycerol_kin"/>
</dbReference>
<feature type="region of interest" description="Disordered" evidence="21">
    <location>
        <begin position="951"/>
        <end position="970"/>
    </location>
</feature>
<feature type="region of interest" description="Disordered" evidence="21">
    <location>
        <begin position="975"/>
        <end position="1080"/>
    </location>
</feature>
<evidence type="ECO:0000256" key="1">
    <source>
        <dbReference type="ARBA" id="ARBA00004123"/>
    </source>
</evidence>
<feature type="region of interest" description="Disordered" evidence="21">
    <location>
        <begin position="2694"/>
        <end position="2777"/>
    </location>
</feature>
<dbReference type="FunFam" id="3.40.50.300:FF:000061">
    <property type="entry name" value="ATPase family, AAA domain-containing 2"/>
    <property type="match status" value="1"/>
</dbReference>
<dbReference type="InterPro" id="IPR041569">
    <property type="entry name" value="AAA_lid_3"/>
</dbReference>
<evidence type="ECO:0000256" key="8">
    <source>
        <dbReference type="ARBA" id="ARBA00022574"/>
    </source>
</evidence>
<dbReference type="InterPro" id="IPR027417">
    <property type="entry name" value="P-loop_NTPase"/>
</dbReference>
<dbReference type="InterPro" id="IPR018485">
    <property type="entry name" value="FGGY_C"/>
</dbReference>
<dbReference type="STRING" id="1365824.V5GSI8"/>
<dbReference type="GO" id="GO:0003682">
    <property type="term" value="F:chromatin binding"/>
    <property type="evidence" value="ECO:0007669"/>
    <property type="project" value="TreeGrafter"/>
</dbReference>
<feature type="compositionally biased region" description="Basic and acidic residues" evidence="21">
    <location>
        <begin position="2694"/>
        <end position="2729"/>
    </location>
</feature>
<evidence type="ECO:0000256" key="20">
    <source>
        <dbReference type="RuleBase" id="RU003733"/>
    </source>
</evidence>
<feature type="region of interest" description="Disordered" evidence="21">
    <location>
        <begin position="1097"/>
        <end position="1244"/>
    </location>
</feature>
<feature type="compositionally biased region" description="Basic residues" evidence="21">
    <location>
        <begin position="1206"/>
        <end position="1216"/>
    </location>
</feature>
<feature type="compositionally biased region" description="Acidic residues" evidence="21">
    <location>
        <begin position="1613"/>
        <end position="1624"/>
    </location>
</feature>
<feature type="compositionally biased region" description="Acidic residues" evidence="21">
    <location>
        <begin position="1553"/>
        <end position="1564"/>
    </location>
</feature>
<evidence type="ECO:0000256" key="4">
    <source>
        <dbReference type="ARBA" id="ARBA00006914"/>
    </source>
</evidence>
<dbReference type="Pfam" id="PF00004">
    <property type="entry name" value="AAA"/>
    <property type="match status" value="2"/>
</dbReference>
<gene>
    <name evidence="23" type="ORF">PSEUBRA_SCAF14g01662</name>
</gene>
<evidence type="ECO:0000256" key="2">
    <source>
        <dbReference type="ARBA" id="ARBA00004286"/>
    </source>
</evidence>
<keyword evidence="10" id="KW-0677">Repeat</keyword>
<dbReference type="InterPro" id="IPR045199">
    <property type="entry name" value="ATAD2-like"/>
</dbReference>
<dbReference type="InterPro" id="IPR003960">
    <property type="entry name" value="ATPase_AAA_CS"/>
</dbReference>
<evidence type="ECO:0000256" key="6">
    <source>
        <dbReference type="ARBA" id="ARBA00012099"/>
    </source>
</evidence>
<dbReference type="InterPro" id="IPR036427">
    <property type="entry name" value="Bromodomain-like_sf"/>
</dbReference>
<dbReference type="EC" id="2.7.1.30" evidence="6"/>
<proteinExistence type="inferred from homology"/>
<dbReference type="Gene3D" id="3.40.50.300">
    <property type="entry name" value="P-loop containing nucleotide triphosphate hydrolases"/>
    <property type="match status" value="2"/>
</dbReference>
<evidence type="ECO:0000256" key="3">
    <source>
        <dbReference type="ARBA" id="ARBA00005190"/>
    </source>
</evidence>
<keyword evidence="9 20" id="KW-0808">Transferase</keyword>
<dbReference type="UniPathway" id="UPA00618">
    <property type="reaction ID" value="UER00672"/>
</dbReference>
<dbReference type="Gene3D" id="1.10.8.60">
    <property type="match status" value="1"/>
</dbReference>
<comment type="subcellular location">
    <subcellularLocation>
        <location evidence="2">Chromosome</location>
    </subcellularLocation>
    <subcellularLocation>
        <location evidence="1">Nucleus</location>
    </subcellularLocation>
</comment>
<name>V5GSI8_KALBG</name>
<organism evidence="23 24">
    <name type="scientific">Kalmanozyma brasiliensis (strain GHG001)</name>
    <name type="common">Yeast</name>
    <name type="synonym">Pseudozyma brasiliensis</name>
    <dbReference type="NCBI Taxonomy" id="1365824"/>
    <lineage>
        <taxon>Eukaryota</taxon>
        <taxon>Fungi</taxon>
        <taxon>Dikarya</taxon>
        <taxon>Basidiomycota</taxon>
        <taxon>Ustilaginomycotina</taxon>
        <taxon>Ustilaginomycetes</taxon>
        <taxon>Ustilaginales</taxon>
        <taxon>Ustilaginaceae</taxon>
        <taxon>Kalmanozyma</taxon>
    </lineage>
</organism>
<feature type="compositionally biased region" description="Basic and acidic residues" evidence="21">
    <location>
        <begin position="957"/>
        <end position="970"/>
    </location>
</feature>
<dbReference type="InterPro" id="IPR018483">
    <property type="entry name" value="Carb_kinase_FGGY_CS"/>
</dbReference>
<evidence type="ECO:0000256" key="13">
    <source>
        <dbReference type="ARBA" id="ARBA00022798"/>
    </source>
</evidence>
<keyword evidence="14" id="KW-0378">Hydrolase</keyword>